<reference evidence="2 3" key="1">
    <citation type="submission" date="2019-03" db="EMBL/GenBank/DDBJ databases">
        <title>The complete genome sequence of Swingsia_sp. F3b2 LMG30590(T).</title>
        <authorList>
            <person name="Chua K.-O."/>
            <person name="Chan K.-G."/>
            <person name="See-Too W.-S."/>
        </authorList>
    </citation>
    <scope>NUCLEOTIDE SEQUENCE [LARGE SCALE GENOMIC DNA]</scope>
    <source>
        <strain evidence="2 3">F3b2</strain>
    </source>
</reference>
<organism evidence="2 3">
    <name type="scientific">Formicincola oecophyllae</name>
    <dbReference type="NCBI Taxonomy" id="2558361"/>
    <lineage>
        <taxon>Bacteria</taxon>
        <taxon>Pseudomonadati</taxon>
        <taxon>Pseudomonadota</taxon>
        <taxon>Alphaproteobacteria</taxon>
        <taxon>Acetobacterales</taxon>
        <taxon>Acetobacteraceae</taxon>
        <taxon>Formicincola</taxon>
    </lineage>
</organism>
<feature type="region of interest" description="Disordered" evidence="1">
    <location>
        <begin position="1"/>
        <end position="23"/>
    </location>
</feature>
<dbReference type="RefSeq" id="WP_141443493.1">
    <property type="nucleotide sequence ID" value="NZ_CP038231.1"/>
</dbReference>
<protein>
    <submittedName>
        <fullName evidence="2">Uncharacterized protein</fullName>
    </submittedName>
</protein>
<accession>A0A4Y6UCD9</accession>
<name>A0A4Y6UCD9_9PROT</name>
<dbReference type="OrthoDB" id="7282359at2"/>
<evidence type="ECO:0000313" key="2">
    <source>
        <dbReference type="EMBL" id="QDH13785.1"/>
    </source>
</evidence>
<dbReference type="EMBL" id="CP038231">
    <property type="protein sequence ID" value="QDH13785.1"/>
    <property type="molecule type" value="Genomic_DNA"/>
</dbReference>
<gene>
    <name evidence="2" type="ORF">E3E12_05840</name>
</gene>
<evidence type="ECO:0000256" key="1">
    <source>
        <dbReference type="SAM" id="MobiDB-lite"/>
    </source>
</evidence>
<dbReference type="Proteomes" id="UP000318709">
    <property type="component" value="Chromosome"/>
</dbReference>
<dbReference type="AlphaFoldDB" id="A0A4Y6UCD9"/>
<sequence>MTNPNNHQPNLRQAPSDKGAVALDPATLPALDIVKLAQEGHILRAERDLPPHGVPAFVTKEGWDELMKHYGQGKPPEEAARTIILPALEKSVRLLMAKAAEARHKAALEAHVTQGEDGEASQKNSPAVLPRVFTAESDLFPSHPETRLVLVRNADSPVVCALVGTPGQLTALLGQAGHSPQVKAPTTAPTS</sequence>
<evidence type="ECO:0000313" key="3">
    <source>
        <dbReference type="Proteomes" id="UP000318709"/>
    </source>
</evidence>
<proteinExistence type="predicted"/>
<keyword evidence="3" id="KW-1185">Reference proteome</keyword>
<feature type="compositionally biased region" description="Polar residues" evidence="1">
    <location>
        <begin position="1"/>
        <end position="13"/>
    </location>
</feature>
<dbReference type="KEGG" id="swf:E3E12_05840"/>